<dbReference type="Pfam" id="PF11859">
    <property type="entry name" value="DUF3379"/>
    <property type="match status" value="1"/>
</dbReference>
<evidence type="ECO:0000256" key="1">
    <source>
        <dbReference type="SAM" id="Phobius"/>
    </source>
</evidence>
<accession>A0A4P9VSD3</accession>
<keyword evidence="3" id="KW-1185">Reference proteome</keyword>
<comment type="caution">
    <text evidence="2">The sequence shown here is derived from an EMBL/GenBank/DDBJ whole genome shotgun (WGS) entry which is preliminary data.</text>
</comment>
<dbReference type="EMBL" id="NDXW01000001">
    <property type="protein sequence ID" value="RDH45284.1"/>
    <property type="molecule type" value="Genomic_DNA"/>
</dbReference>
<feature type="transmembrane region" description="Helical" evidence="1">
    <location>
        <begin position="88"/>
        <end position="106"/>
    </location>
</feature>
<keyword evidence="1" id="KW-1133">Transmembrane helix</keyword>
<organism evidence="2 3">
    <name type="scientific">Zooshikella ganghwensis</name>
    <dbReference type="NCBI Taxonomy" id="202772"/>
    <lineage>
        <taxon>Bacteria</taxon>
        <taxon>Pseudomonadati</taxon>
        <taxon>Pseudomonadota</taxon>
        <taxon>Gammaproteobacteria</taxon>
        <taxon>Oceanospirillales</taxon>
        <taxon>Zooshikellaceae</taxon>
        <taxon>Zooshikella</taxon>
    </lineage>
</organism>
<gene>
    <name evidence="2" type="ORF">B9G39_18540</name>
</gene>
<dbReference type="AlphaFoldDB" id="A0A4P9VSD3"/>
<keyword evidence="1" id="KW-0472">Membrane</keyword>
<proteinExistence type="predicted"/>
<protein>
    <submittedName>
        <fullName evidence="2">DUF3379 family protein</fullName>
    </submittedName>
</protein>
<evidence type="ECO:0000313" key="2">
    <source>
        <dbReference type="EMBL" id="RDH45284.1"/>
    </source>
</evidence>
<dbReference type="InterPro" id="IPR021806">
    <property type="entry name" value="DUF3379"/>
</dbReference>
<keyword evidence="1" id="KW-0812">Transmembrane</keyword>
<reference evidence="2 3" key="1">
    <citation type="submission" date="2017-04" db="EMBL/GenBank/DDBJ databases">
        <title>Draft genome sequence of Zooshikella ganghwensis VG4 isolated from Red Sea sediments.</title>
        <authorList>
            <person name="Rehman Z."/>
            <person name="Alam I."/>
            <person name="Kamau A."/>
            <person name="Bajic V."/>
            <person name="Leiknes T."/>
        </authorList>
    </citation>
    <scope>NUCLEOTIDE SEQUENCE [LARGE SCALE GENOMIC DNA]</scope>
    <source>
        <strain evidence="2 3">VG4</strain>
    </source>
</reference>
<dbReference type="RefSeq" id="WP_094788269.1">
    <property type="nucleotide sequence ID" value="NZ_NDXW01000001.1"/>
</dbReference>
<evidence type="ECO:0000313" key="3">
    <source>
        <dbReference type="Proteomes" id="UP000257039"/>
    </source>
</evidence>
<dbReference type="Proteomes" id="UP000257039">
    <property type="component" value="Unassembled WGS sequence"/>
</dbReference>
<sequence length="246" mass="26953">MKCLEFRRLALEQPAAIPAEAQAHIRQCASCKQFYQKLNTQEAALAQALAVDVPEDLVAKIMLRQSFAPEELGASTVKRERQGVKRGIISFALAASIGVLAVMLNWTPLTNTPVVEEHGATAELMIRHVEDEAGTLAKTELVSMDTFRETLQKVNLQASADYSGITFAGNCIVDGILAAHFVVQTPEGPVTVLLMPNHPFKEPVDYSNKRWHVAMVPMEKGSAAFISEPGLNWQAVKEQMMAIVKV</sequence>
<name>A0A4P9VSD3_9GAMM</name>